<gene>
    <name evidence="4" type="ORF">GCM10011389_22460</name>
</gene>
<feature type="domain" description="HTH deoR-type" evidence="3">
    <location>
        <begin position="3"/>
        <end position="61"/>
    </location>
</feature>
<evidence type="ECO:0000313" key="4">
    <source>
        <dbReference type="EMBL" id="GGD14328.1"/>
    </source>
</evidence>
<dbReference type="RefSeq" id="WP_188653774.1">
    <property type="nucleotide sequence ID" value="NZ_BMIN01000009.1"/>
</dbReference>
<dbReference type="InterPro" id="IPR028349">
    <property type="entry name" value="PafC-like"/>
</dbReference>
<keyword evidence="4" id="KW-0238">DNA-binding</keyword>
<dbReference type="GO" id="GO:0003677">
    <property type="term" value="F:DNA binding"/>
    <property type="evidence" value="ECO:0007669"/>
    <property type="project" value="UniProtKB-KW"/>
</dbReference>
<sequence length="310" mass="36197">MSKSSRLFEIMMYINKKRAFTVQEVSNEFGLSTRTVRRYLDDLSVMGLPLYSEQGRGGGYRVLQNNWAFPVLFTKDESLSLFFAFQSLVHMNDLPFQAEVKTSLHKLYHQLNPEAKKKVDAIENHVRFYSPARNVRSPFLQDLLEFSLKKERIQVTYGSKDRDKTYVVFPMGIFAQDGLWYVPVYAYEKEKIILLRADRILKLESAGKDEEIDMNLNDFFAYTPTHNMTKLCAFLTNEGARQCSGHPLFQDNLKRVDEGTWILEMEGDEQELIYSAPFFYRLGKDAKVKEPHSLIERITSHARELLNHYE</sequence>
<dbReference type="Gene3D" id="1.10.10.10">
    <property type="entry name" value="Winged helix-like DNA-binding domain superfamily/Winged helix DNA-binding domain"/>
    <property type="match status" value="1"/>
</dbReference>
<evidence type="ECO:0000313" key="5">
    <source>
        <dbReference type="Proteomes" id="UP000642571"/>
    </source>
</evidence>
<dbReference type="PROSITE" id="PS51000">
    <property type="entry name" value="HTH_DEOR_2"/>
    <property type="match status" value="1"/>
</dbReference>
<dbReference type="InterPro" id="IPR026881">
    <property type="entry name" value="WYL_dom"/>
</dbReference>
<dbReference type="Proteomes" id="UP000642571">
    <property type="component" value="Unassembled WGS sequence"/>
</dbReference>
<dbReference type="PIRSF" id="PIRSF016838">
    <property type="entry name" value="PafC"/>
    <property type="match status" value="1"/>
</dbReference>
<dbReference type="InterPro" id="IPR036390">
    <property type="entry name" value="WH_DNA-bd_sf"/>
</dbReference>
<keyword evidence="2" id="KW-0804">Transcription</keyword>
<reference evidence="5" key="1">
    <citation type="journal article" date="2019" name="Int. J. Syst. Evol. Microbiol.">
        <title>The Global Catalogue of Microorganisms (GCM) 10K type strain sequencing project: providing services to taxonomists for standard genome sequencing and annotation.</title>
        <authorList>
            <consortium name="The Broad Institute Genomics Platform"/>
            <consortium name="The Broad Institute Genome Sequencing Center for Infectious Disease"/>
            <person name="Wu L."/>
            <person name="Ma J."/>
        </authorList>
    </citation>
    <scope>NUCLEOTIDE SEQUENCE [LARGE SCALE GENOMIC DNA]</scope>
    <source>
        <strain evidence="5">CGMCC 1.15353</strain>
    </source>
</reference>
<dbReference type="PANTHER" id="PTHR34580:SF9">
    <property type="entry name" value="SLL5097 PROTEIN"/>
    <property type="match status" value="1"/>
</dbReference>
<keyword evidence="1" id="KW-0805">Transcription regulation</keyword>
<dbReference type="SUPFAM" id="SSF46785">
    <property type="entry name" value="Winged helix' DNA-binding domain"/>
    <property type="match status" value="1"/>
</dbReference>
<dbReference type="PANTHER" id="PTHR34580">
    <property type="match status" value="1"/>
</dbReference>
<dbReference type="InterPro" id="IPR013196">
    <property type="entry name" value="HTH_11"/>
</dbReference>
<comment type="caution">
    <text evidence="4">The sequence shown here is derived from an EMBL/GenBank/DDBJ whole genome shotgun (WGS) entry which is preliminary data.</text>
</comment>
<keyword evidence="5" id="KW-1185">Reference proteome</keyword>
<dbReference type="PROSITE" id="PS52050">
    <property type="entry name" value="WYL"/>
    <property type="match status" value="1"/>
</dbReference>
<dbReference type="EMBL" id="BMIN01000009">
    <property type="protein sequence ID" value="GGD14328.1"/>
    <property type="molecule type" value="Genomic_DNA"/>
</dbReference>
<dbReference type="InterPro" id="IPR001034">
    <property type="entry name" value="DeoR_HTH"/>
</dbReference>
<protein>
    <submittedName>
        <fullName evidence="4">DNA-binding transcriptional regulator</fullName>
    </submittedName>
</protein>
<name>A0ABQ1Q5M6_9BACI</name>
<dbReference type="Pfam" id="PF13280">
    <property type="entry name" value="WYL"/>
    <property type="match status" value="1"/>
</dbReference>
<evidence type="ECO:0000259" key="3">
    <source>
        <dbReference type="PROSITE" id="PS51000"/>
    </source>
</evidence>
<organism evidence="4 5">
    <name type="scientific">Pontibacillus salipaludis</name>
    <dbReference type="NCBI Taxonomy" id="1697394"/>
    <lineage>
        <taxon>Bacteria</taxon>
        <taxon>Bacillati</taxon>
        <taxon>Bacillota</taxon>
        <taxon>Bacilli</taxon>
        <taxon>Bacillales</taxon>
        <taxon>Bacillaceae</taxon>
        <taxon>Pontibacillus</taxon>
    </lineage>
</organism>
<dbReference type="Pfam" id="PF08279">
    <property type="entry name" value="HTH_11"/>
    <property type="match status" value="1"/>
</dbReference>
<evidence type="ECO:0000256" key="1">
    <source>
        <dbReference type="ARBA" id="ARBA00023015"/>
    </source>
</evidence>
<evidence type="ECO:0000256" key="2">
    <source>
        <dbReference type="ARBA" id="ARBA00023163"/>
    </source>
</evidence>
<accession>A0ABQ1Q5M6</accession>
<dbReference type="InterPro" id="IPR036388">
    <property type="entry name" value="WH-like_DNA-bd_sf"/>
</dbReference>
<dbReference type="InterPro" id="IPR051534">
    <property type="entry name" value="CBASS_pafABC_assoc_protein"/>
</dbReference>
<proteinExistence type="predicted"/>